<evidence type="ECO:0000313" key="1">
    <source>
        <dbReference type="EMBL" id="KAH8007938.1"/>
    </source>
</evidence>
<keyword evidence="2" id="KW-1185">Reference proteome</keyword>
<organism evidence="1 2">
    <name type="scientific">Sphaerodactylus townsendi</name>
    <dbReference type="NCBI Taxonomy" id="933632"/>
    <lineage>
        <taxon>Eukaryota</taxon>
        <taxon>Metazoa</taxon>
        <taxon>Chordata</taxon>
        <taxon>Craniata</taxon>
        <taxon>Vertebrata</taxon>
        <taxon>Euteleostomi</taxon>
        <taxon>Lepidosauria</taxon>
        <taxon>Squamata</taxon>
        <taxon>Bifurcata</taxon>
        <taxon>Gekkota</taxon>
        <taxon>Sphaerodactylidae</taxon>
        <taxon>Sphaerodactylus</taxon>
    </lineage>
</organism>
<protein>
    <submittedName>
        <fullName evidence="1">Patatin-like phospholipase domain-containing protein 2</fullName>
    </submittedName>
</protein>
<reference evidence="1" key="1">
    <citation type="submission" date="2021-08" db="EMBL/GenBank/DDBJ databases">
        <title>The first chromosome-level gecko genome reveals the dynamic sex chromosomes of Neotropical dwarf geckos (Sphaerodactylidae: Sphaerodactylus).</title>
        <authorList>
            <person name="Pinto B.J."/>
            <person name="Keating S.E."/>
            <person name="Gamble T."/>
        </authorList>
    </citation>
    <scope>NUCLEOTIDE SEQUENCE</scope>
    <source>
        <strain evidence="1">TG3544</strain>
    </source>
</reference>
<dbReference type="Proteomes" id="UP000827872">
    <property type="component" value="Linkage Group LG06"/>
</dbReference>
<proteinExistence type="predicted"/>
<dbReference type="EMBL" id="CM037619">
    <property type="protein sequence ID" value="KAH8007938.1"/>
    <property type="molecule type" value="Genomic_DNA"/>
</dbReference>
<accession>A0ACB8FR35</accession>
<name>A0ACB8FR35_9SAUR</name>
<evidence type="ECO:0000313" key="2">
    <source>
        <dbReference type="Proteomes" id="UP000827872"/>
    </source>
</evidence>
<sequence>MPDRKRGWNLSFSGCGFLGIYHIGAAACLQERAPHLVRDAQRICGASAGALTAAVLVGGGSLGLQLLKRQKSAGEEKHKNGNLLYEGAPYG</sequence>
<comment type="caution">
    <text evidence="1">The sequence shown here is derived from an EMBL/GenBank/DDBJ whole genome shotgun (WGS) entry which is preliminary data.</text>
</comment>
<gene>
    <name evidence="1" type="primary">PNPLA2_2</name>
    <name evidence="1" type="ORF">K3G42_026635</name>
</gene>